<dbReference type="SUPFAM" id="SSF63380">
    <property type="entry name" value="Riboflavin synthase domain-like"/>
    <property type="match status" value="1"/>
</dbReference>
<evidence type="ECO:0000313" key="12">
    <source>
        <dbReference type="EMBL" id="SUZ94915.1"/>
    </source>
</evidence>
<dbReference type="Gene3D" id="2.10.240.10">
    <property type="entry name" value="Dihydroorotate dehydrogenase, electron transfer subunit"/>
    <property type="match status" value="1"/>
</dbReference>
<dbReference type="InterPro" id="IPR039261">
    <property type="entry name" value="FNR_nucleotide-bd"/>
</dbReference>
<dbReference type="InterPro" id="IPR017938">
    <property type="entry name" value="Riboflavin_synthase-like_b-brl"/>
</dbReference>
<keyword evidence="6" id="KW-0274">FAD</keyword>
<dbReference type="AlphaFoldDB" id="A0A381RSQ5"/>
<feature type="domain" description="Dihydroorotate dehydrogenase electron transfer subunit iron-sulphur cluster binding" evidence="11">
    <location>
        <begin position="174"/>
        <end position="206"/>
    </location>
</feature>
<evidence type="ECO:0000256" key="1">
    <source>
        <dbReference type="ARBA" id="ARBA00006422"/>
    </source>
</evidence>
<sequence length="228" mass="24248">MVWLPHPPDGYKPEVCNAVPMSIAGWDDGRVRITIKDLGPTSKALLACQCGDWLGLTGPLGHGFSLDGHHPLLMGGGVGAPPLLYLAQTFAAQGIEPITLLGGTTKDEIFHRDEFPGTVKLATDDGSAGHHGRVTELLASSSPDRLYSCGPEPMLVNGLQWALQHHVAAELCLERYMACGIGLCGICSLDQDLVCQDGPVFTSERLANSREFGTLLREAGGRVQHLSG</sequence>
<reference evidence="12" key="1">
    <citation type="submission" date="2018-05" db="EMBL/GenBank/DDBJ databases">
        <authorList>
            <person name="Lanie J.A."/>
            <person name="Ng W.-L."/>
            <person name="Kazmierczak K.M."/>
            <person name="Andrzejewski T.M."/>
            <person name="Davidsen T.M."/>
            <person name="Wayne K.J."/>
            <person name="Tettelin H."/>
            <person name="Glass J.I."/>
            <person name="Rusch D."/>
            <person name="Podicherti R."/>
            <person name="Tsui H.-C.T."/>
            <person name="Winkler M.E."/>
        </authorList>
    </citation>
    <scope>NUCLEOTIDE SEQUENCE</scope>
</reference>
<dbReference type="PANTHER" id="PTHR43513:SF3">
    <property type="entry name" value="DIHYDROOROTATE DEHYDROGENASE B (NAD(+)), ELECTRON TRANSFER SUBUNIT-RELATED"/>
    <property type="match status" value="1"/>
</dbReference>
<comment type="cofactor">
    <cofactor evidence="10">
        <name>[2Fe-2S] cluster</name>
        <dbReference type="ChEBI" id="CHEBI:190135"/>
    </cofactor>
</comment>
<evidence type="ECO:0000256" key="2">
    <source>
        <dbReference type="ARBA" id="ARBA00022448"/>
    </source>
</evidence>
<evidence type="ECO:0000256" key="8">
    <source>
        <dbReference type="ARBA" id="ARBA00023004"/>
    </source>
</evidence>
<dbReference type="GO" id="GO:0051537">
    <property type="term" value="F:2 iron, 2 sulfur cluster binding"/>
    <property type="evidence" value="ECO:0007669"/>
    <property type="project" value="UniProtKB-KW"/>
</dbReference>
<organism evidence="12">
    <name type="scientific">marine metagenome</name>
    <dbReference type="NCBI Taxonomy" id="408172"/>
    <lineage>
        <taxon>unclassified sequences</taxon>
        <taxon>metagenomes</taxon>
        <taxon>ecological metagenomes</taxon>
    </lineage>
</organism>
<evidence type="ECO:0000256" key="6">
    <source>
        <dbReference type="ARBA" id="ARBA00022827"/>
    </source>
</evidence>
<dbReference type="InterPro" id="IPR037117">
    <property type="entry name" value="Dihydroorotate_DH_ele_sf"/>
</dbReference>
<dbReference type="InterPro" id="IPR012165">
    <property type="entry name" value="Cyt_c3_hydrogenase_gsu"/>
</dbReference>
<keyword evidence="4" id="KW-0001">2Fe-2S</keyword>
<evidence type="ECO:0000256" key="9">
    <source>
        <dbReference type="ARBA" id="ARBA00023014"/>
    </source>
</evidence>
<dbReference type="GO" id="GO:0006221">
    <property type="term" value="P:pyrimidine nucleotide biosynthetic process"/>
    <property type="evidence" value="ECO:0007669"/>
    <property type="project" value="InterPro"/>
</dbReference>
<dbReference type="SUPFAM" id="SSF52343">
    <property type="entry name" value="Ferredoxin reductase-like, C-terminal NADP-linked domain"/>
    <property type="match status" value="1"/>
</dbReference>
<dbReference type="GO" id="GO:0046872">
    <property type="term" value="F:metal ion binding"/>
    <property type="evidence" value="ECO:0007669"/>
    <property type="project" value="UniProtKB-KW"/>
</dbReference>
<dbReference type="Pfam" id="PF10418">
    <property type="entry name" value="DHODB_Fe-S_bind"/>
    <property type="match status" value="1"/>
</dbReference>
<keyword evidence="2" id="KW-0813">Transport</keyword>
<gene>
    <name evidence="12" type="ORF">METZ01_LOCUS47769</name>
</gene>
<protein>
    <recommendedName>
        <fullName evidence="11">Dihydroorotate dehydrogenase electron transfer subunit iron-sulphur cluster binding domain-containing protein</fullName>
    </recommendedName>
</protein>
<keyword evidence="7" id="KW-0249">Electron transport</keyword>
<dbReference type="Gene3D" id="3.40.50.80">
    <property type="entry name" value="Nucleotide-binding domain of ferredoxin-NADP reductase (FNR) module"/>
    <property type="match status" value="1"/>
</dbReference>
<dbReference type="PIRSF" id="PIRSF006816">
    <property type="entry name" value="Cyc3_hyd_g"/>
    <property type="match status" value="1"/>
</dbReference>
<dbReference type="EMBL" id="UINC01002278">
    <property type="protein sequence ID" value="SUZ94915.1"/>
    <property type="molecule type" value="Genomic_DNA"/>
</dbReference>
<keyword evidence="8" id="KW-0408">Iron</keyword>
<dbReference type="InterPro" id="IPR019480">
    <property type="entry name" value="Dihydroorotate_DH_Fe-S-bd"/>
</dbReference>
<evidence type="ECO:0000259" key="11">
    <source>
        <dbReference type="Pfam" id="PF10418"/>
    </source>
</evidence>
<comment type="similarity">
    <text evidence="1">Belongs to the PyrK family.</text>
</comment>
<dbReference type="InterPro" id="IPR050353">
    <property type="entry name" value="PyrK_electron_transfer"/>
</dbReference>
<name>A0A381RSQ5_9ZZZZ</name>
<keyword evidence="5" id="KW-0479">Metal-binding</keyword>
<proteinExistence type="inferred from homology"/>
<evidence type="ECO:0000256" key="3">
    <source>
        <dbReference type="ARBA" id="ARBA00022630"/>
    </source>
</evidence>
<dbReference type="PANTHER" id="PTHR43513">
    <property type="entry name" value="DIHYDROOROTATE DEHYDROGENASE B (NAD(+)), ELECTRON TRANSFER SUBUNIT"/>
    <property type="match status" value="1"/>
</dbReference>
<dbReference type="GO" id="GO:0050660">
    <property type="term" value="F:flavin adenine dinucleotide binding"/>
    <property type="evidence" value="ECO:0007669"/>
    <property type="project" value="InterPro"/>
</dbReference>
<evidence type="ECO:0000256" key="4">
    <source>
        <dbReference type="ARBA" id="ARBA00022714"/>
    </source>
</evidence>
<evidence type="ECO:0000256" key="5">
    <source>
        <dbReference type="ARBA" id="ARBA00022723"/>
    </source>
</evidence>
<evidence type="ECO:0000256" key="10">
    <source>
        <dbReference type="ARBA" id="ARBA00034078"/>
    </source>
</evidence>
<accession>A0A381RSQ5</accession>
<evidence type="ECO:0000256" key="7">
    <source>
        <dbReference type="ARBA" id="ARBA00022982"/>
    </source>
</evidence>
<keyword evidence="3" id="KW-0285">Flavoprotein</keyword>
<keyword evidence="9" id="KW-0411">Iron-sulfur</keyword>